<evidence type="ECO:0000313" key="8">
    <source>
        <dbReference type="EMBL" id="CAH2352422.1"/>
    </source>
</evidence>
<sequence>MSVITRQIARSVRLAETINTRSFSTSIQRPFIADLFRDRKTLEQRNQAIAEKQQEQEENGANSTQSKIVFLNEENSPSIKQFNVEEDMPGFKVEQWKSKLVEGKDIESTYSQESVKDILIKSYNEVNQATPLSQDIDDLAVVDLNDLQLRFQLSKQIQKNLGFDISDYIFSKSHDLHTLYGSICEIISKRWTNERNPNAIVLRSEDFSAGNIYLNEELDKYQQDKLYQELLEKANESV</sequence>
<dbReference type="Proteomes" id="UP000837801">
    <property type="component" value="Unassembled WGS sequence"/>
</dbReference>
<dbReference type="Pfam" id="PF10501">
    <property type="entry name" value="Ribosomal_L50"/>
    <property type="match status" value="1"/>
</dbReference>
<evidence type="ECO:0000256" key="1">
    <source>
        <dbReference type="ARBA" id="ARBA00004173"/>
    </source>
</evidence>
<dbReference type="GO" id="GO:1990904">
    <property type="term" value="C:ribonucleoprotein complex"/>
    <property type="evidence" value="ECO:0007669"/>
    <property type="project" value="UniProtKB-KW"/>
</dbReference>
<evidence type="ECO:0000256" key="4">
    <source>
        <dbReference type="ARBA" id="ARBA00023128"/>
    </source>
</evidence>
<evidence type="ECO:0000256" key="6">
    <source>
        <dbReference type="ARBA" id="ARBA00035183"/>
    </source>
</evidence>
<organism evidence="8 9">
    <name type="scientific">[Candida] railenensis</name>
    <dbReference type="NCBI Taxonomy" id="45579"/>
    <lineage>
        <taxon>Eukaryota</taxon>
        <taxon>Fungi</taxon>
        <taxon>Dikarya</taxon>
        <taxon>Ascomycota</taxon>
        <taxon>Saccharomycotina</taxon>
        <taxon>Pichiomycetes</taxon>
        <taxon>Debaryomycetaceae</taxon>
        <taxon>Kurtzmaniella</taxon>
    </lineage>
</organism>
<evidence type="ECO:0000313" key="9">
    <source>
        <dbReference type="Proteomes" id="UP000837801"/>
    </source>
</evidence>
<dbReference type="EMBL" id="CAKXYY010000006">
    <property type="protein sequence ID" value="CAH2352422.1"/>
    <property type="molecule type" value="Genomic_DNA"/>
</dbReference>
<keyword evidence="5" id="KW-0687">Ribonucleoprotein</keyword>
<reference evidence="8" key="1">
    <citation type="submission" date="2022-03" db="EMBL/GenBank/DDBJ databases">
        <authorList>
            <person name="Legras J.-L."/>
            <person name="Devillers H."/>
            <person name="Grondin C."/>
        </authorList>
    </citation>
    <scope>NUCLEOTIDE SEQUENCE</scope>
    <source>
        <strain evidence="8">CLIB 1423</strain>
    </source>
</reference>
<feature type="coiled-coil region" evidence="7">
    <location>
        <begin position="32"/>
        <end position="59"/>
    </location>
</feature>
<dbReference type="InterPro" id="IPR018305">
    <property type="entry name" value="Ribosomal_m50"/>
</dbReference>
<dbReference type="AlphaFoldDB" id="A0A9P0QPW1"/>
<keyword evidence="3" id="KW-0689">Ribosomal protein</keyword>
<protein>
    <recommendedName>
        <fullName evidence="6">Large ribosomal subunit protein mL50</fullName>
    </recommendedName>
</protein>
<gene>
    <name evidence="8" type="ORF">CLIB1423_06S06084</name>
</gene>
<evidence type="ECO:0000256" key="2">
    <source>
        <dbReference type="ARBA" id="ARBA00008860"/>
    </source>
</evidence>
<evidence type="ECO:0000256" key="5">
    <source>
        <dbReference type="ARBA" id="ARBA00023274"/>
    </source>
</evidence>
<proteinExistence type="inferred from homology"/>
<dbReference type="Gene3D" id="1.10.1200.10">
    <property type="entry name" value="ACP-like"/>
    <property type="match status" value="1"/>
</dbReference>
<evidence type="ECO:0000256" key="7">
    <source>
        <dbReference type="SAM" id="Coils"/>
    </source>
</evidence>
<accession>A0A9P0QPW1</accession>
<dbReference type="GO" id="GO:0005739">
    <property type="term" value="C:mitochondrion"/>
    <property type="evidence" value="ECO:0007669"/>
    <property type="project" value="UniProtKB-SubCell"/>
</dbReference>
<dbReference type="InterPro" id="IPR036736">
    <property type="entry name" value="ACP-like_sf"/>
</dbReference>
<comment type="subcellular location">
    <subcellularLocation>
        <location evidence="1">Mitochondrion</location>
    </subcellularLocation>
</comment>
<dbReference type="OrthoDB" id="3980895at2759"/>
<keyword evidence="7" id="KW-0175">Coiled coil</keyword>
<comment type="caution">
    <text evidence="8">The sequence shown here is derived from an EMBL/GenBank/DDBJ whole genome shotgun (WGS) entry which is preliminary data.</text>
</comment>
<comment type="similarity">
    <text evidence="2">Belongs to the mitochondrion-specific ribosomal protein mL50 family.</text>
</comment>
<keyword evidence="9" id="KW-1185">Reference proteome</keyword>
<evidence type="ECO:0000256" key="3">
    <source>
        <dbReference type="ARBA" id="ARBA00022980"/>
    </source>
</evidence>
<keyword evidence="4" id="KW-0496">Mitochondrion</keyword>
<dbReference type="GO" id="GO:0005840">
    <property type="term" value="C:ribosome"/>
    <property type="evidence" value="ECO:0007669"/>
    <property type="project" value="UniProtKB-KW"/>
</dbReference>
<name>A0A9P0QPW1_9ASCO</name>